<evidence type="ECO:0000313" key="1">
    <source>
        <dbReference type="Proteomes" id="UP000887565"/>
    </source>
</evidence>
<keyword evidence="1" id="KW-1185">Reference proteome</keyword>
<proteinExistence type="predicted"/>
<dbReference type="AlphaFoldDB" id="A0A915KM33"/>
<dbReference type="Proteomes" id="UP000887565">
    <property type="component" value="Unplaced"/>
</dbReference>
<name>A0A915KM33_ROMCU</name>
<accession>A0A915KM33</accession>
<reference evidence="2" key="1">
    <citation type="submission" date="2022-11" db="UniProtKB">
        <authorList>
            <consortium name="WormBaseParasite"/>
        </authorList>
    </citation>
    <scope>IDENTIFICATION</scope>
</reference>
<sequence length="150" mass="17105">MPKKFHIVDGTKYIRTLYHTLRGLKNKLLTVAAKGFFFRWGLLPLSSDCSIIFSSFSIVSGNDIKLKLELVLEQCGTFSRFFTFLTFLRPNEEEEHNISSSSSTSSSRAKFFPRTSSSTLNFTLDNDIDFSNLADERLLDDIFSPLLRLS</sequence>
<dbReference type="WBParaSite" id="nRc.2.0.1.t39902-RA">
    <property type="protein sequence ID" value="nRc.2.0.1.t39902-RA"/>
    <property type="gene ID" value="nRc.2.0.1.g39902"/>
</dbReference>
<protein>
    <submittedName>
        <fullName evidence="2">Uncharacterized protein</fullName>
    </submittedName>
</protein>
<organism evidence="1 2">
    <name type="scientific">Romanomermis culicivorax</name>
    <name type="common">Nematode worm</name>
    <dbReference type="NCBI Taxonomy" id="13658"/>
    <lineage>
        <taxon>Eukaryota</taxon>
        <taxon>Metazoa</taxon>
        <taxon>Ecdysozoa</taxon>
        <taxon>Nematoda</taxon>
        <taxon>Enoplea</taxon>
        <taxon>Dorylaimia</taxon>
        <taxon>Mermithida</taxon>
        <taxon>Mermithoidea</taxon>
        <taxon>Mermithidae</taxon>
        <taxon>Romanomermis</taxon>
    </lineage>
</organism>
<evidence type="ECO:0000313" key="2">
    <source>
        <dbReference type="WBParaSite" id="nRc.2.0.1.t39902-RA"/>
    </source>
</evidence>